<feature type="region of interest" description="Disordered" evidence="5">
    <location>
        <begin position="55"/>
        <end position="94"/>
    </location>
</feature>
<dbReference type="GO" id="GO:0000435">
    <property type="term" value="P:positive regulation of transcription from RNA polymerase II promoter by galactose"/>
    <property type="evidence" value="ECO:0007669"/>
    <property type="project" value="TreeGrafter"/>
</dbReference>
<proteinExistence type="predicted"/>
<keyword evidence="2" id="KW-0238">DNA-binding</keyword>
<protein>
    <recommendedName>
        <fullName evidence="7">Xylanolytic transcriptional activator regulatory domain-containing protein</fullName>
    </recommendedName>
</protein>
<sequence length="686" mass="76062">MDPQSLERRFNRFESNIQNIESRFSRIEDILLSLTGRQQPGDDNTATIRAAVAPDAPANDASLSTRVNPALPTPSNSDDRSNQSRTNTHEPMSRLWPVIIQEDTVDGMGSIIFADEAKSGFFGPSSNSSFVSKVAKALASGSGPVRGGRDFSRDLEGKLSRPSSPPSLTRGTAAGVDPYVLPPRGESSRLVEIFFSFTGRFFPYISRSMLTQVLSELDPNRLSGVRKSTLCLLNAVFAMATSLDRLSGRPAKQRDTESDIFFQRALVLSPWTISNTANLETLQALTVMTQYLQGSSRSAQTWKLHGLLVQAAFQLGVYTKDSNCKLSAFEQEIRTRIWFTCVILDRIFATTFGRPPLIHDELTHMDMPLDVDLDDLPKDRSPYQPLTDPNREPSSCIIFNPSIRLYCLQGEILSKVYNGNKTDSPGLPQGELFSRIIEIDYELERWKSALHLSTSLIPLEFLEGMDPDNWVYSKVQTVLTLRFLSVRILLFRKAVENTLDSITSVGGVLKPIDCSMPVSKMIIQGCTEACMQTITIICKLGPKAHLLPAWWYSAYYVFSSALIIFGIICLQTSGDTDVGTKPAAELLVCLQTSLGALDVIGKETRIVRRCSKYLRKMVQVSTLLVRNHVPPQQLGTDVSALINSLPVGHPPSTIDGSDQSPFQTEFGPFLVDEDYAFLDAWSDLNF</sequence>
<dbReference type="OMA" id="RTNTHEP"/>
<keyword evidence="6" id="KW-0472">Membrane</keyword>
<dbReference type="InterPro" id="IPR051127">
    <property type="entry name" value="Fungal_SecMet_Regulators"/>
</dbReference>
<feature type="region of interest" description="Disordered" evidence="5">
    <location>
        <begin position="140"/>
        <end position="179"/>
    </location>
</feature>
<dbReference type="OrthoDB" id="424974at2759"/>
<reference evidence="8 9" key="1">
    <citation type="submission" date="2015-01" db="EMBL/GenBank/DDBJ databases">
        <title>The Genome Sequence of Exophiala mesophila CBS40295.</title>
        <authorList>
            <consortium name="The Broad Institute Genomics Platform"/>
            <person name="Cuomo C."/>
            <person name="de Hoog S."/>
            <person name="Gorbushina A."/>
            <person name="Stielow B."/>
            <person name="Teixiera M."/>
            <person name="Abouelleil A."/>
            <person name="Chapman S.B."/>
            <person name="Priest M."/>
            <person name="Young S.K."/>
            <person name="Wortman J."/>
            <person name="Nusbaum C."/>
            <person name="Birren B."/>
        </authorList>
    </citation>
    <scope>NUCLEOTIDE SEQUENCE [LARGE SCALE GENOMIC DNA]</scope>
    <source>
        <strain evidence="8 9">CBS 40295</strain>
    </source>
</reference>
<gene>
    <name evidence="8" type="ORF">PV10_04680</name>
</gene>
<keyword evidence="3" id="KW-0804">Transcription</keyword>
<dbReference type="InterPro" id="IPR007219">
    <property type="entry name" value="XnlR_reg_dom"/>
</dbReference>
<dbReference type="VEuPathDB" id="FungiDB:PV10_04680"/>
<dbReference type="Pfam" id="PF04082">
    <property type="entry name" value="Fungal_trans"/>
    <property type="match status" value="1"/>
</dbReference>
<dbReference type="AlphaFoldDB" id="A0A0D2A395"/>
<evidence type="ECO:0000313" key="9">
    <source>
        <dbReference type="Proteomes" id="UP000054302"/>
    </source>
</evidence>
<dbReference type="HOGENOM" id="CLU_008511_0_2_1"/>
<dbReference type="GO" id="GO:0000978">
    <property type="term" value="F:RNA polymerase II cis-regulatory region sequence-specific DNA binding"/>
    <property type="evidence" value="ECO:0007669"/>
    <property type="project" value="TreeGrafter"/>
</dbReference>
<dbReference type="GO" id="GO:0006351">
    <property type="term" value="P:DNA-templated transcription"/>
    <property type="evidence" value="ECO:0007669"/>
    <property type="project" value="InterPro"/>
</dbReference>
<evidence type="ECO:0000256" key="6">
    <source>
        <dbReference type="SAM" id="Phobius"/>
    </source>
</evidence>
<dbReference type="GO" id="GO:0000981">
    <property type="term" value="F:DNA-binding transcription factor activity, RNA polymerase II-specific"/>
    <property type="evidence" value="ECO:0007669"/>
    <property type="project" value="TreeGrafter"/>
</dbReference>
<dbReference type="SMART" id="SM00906">
    <property type="entry name" value="Fungal_trans"/>
    <property type="match status" value="1"/>
</dbReference>
<keyword evidence="9" id="KW-1185">Reference proteome</keyword>
<feature type="domain" description="Xylanolytic transcriptional activator regulatory" evidence="7">
    <location>
        <begin position="301"/>
        <end position="374"/>
    </location>
</feature>
<keyword evidence="6" id="KW-0812">Transmembrane</keyword>
<feature type="compositionally biased region" description="Basic and acidic residues" evidence="5">
    <location>
        <begin position="77"/>
        <end position="92"/>
    </location>
</feature>
<accession>A0A0D2A395</accession>
<evidence type="ECO:0000313" key="8">
    <source>
        <dbReference type="EMBL" id="KIV93468.1"/>
    </source>
</evidence>
<dbReference type="Proteomes" id="UP000054302">
    <property type="component" value="Unassembled WGS sequence"/>
</dbReference>
<feature type="compositionally biased region" description="Basic and acidic residues" evidence="5">
    <location>
        <begin position="147"/>
        <end position="159"/>
    </location>
</feature>
<keyword evidence="1" id="KW-0805">Transcription regulation</keyword>
<dbReference type="STRING" id="212818.A0A0D2A395"/>
<organism evidence="8 9">
    <name type="scientific">Exophiala mesophila</name>
    <name type="common">Black yeast-like fungus</name>
    <dbReference type="NCBI Taxonomy" id="212818"/>
    <lineage>
        <taxon>Eukaryota</taxon>
        <taxon>Fungi</taxon>
        <taxon>Dikarya</taxon>
        <taxon>Ascomycota</taxon>
        <taxon>Pezizomycotina</taxon>
        <taxon>Eurotiomycetes</taxon>
        <taxon>Chaetothyriomycetidae</taxon>
        <taxon>Chaetothyriales</taxon>
        <taxon>Herpotrichiellaceae</taxon>
        <taxon>Exophiala</taxon>
    </lineage>
</organism>
<feature type="transmembrane region" description="Helical" evidence="6">
    <location>
        <begin position="549"/>
        <end position="570"/>
    </location>
</feature>
<name>A0A0D2A395_EXOME</name>
<evidence type="ECO:0000256" key="3">
    <source>
        <dbReference type="ARBA" id="ARBA00023163"/>
    </source>
</evidence>
<evidence type="ECO:0000256" key="2">
    <source>
        <dbReference type="ARBA" id="ARBA00023125"/>
    </source>
</evidence>
<dbReference type="CDD" id="cd12148">
    <property type="entry name" value="fungal_TF_MHR"/>
    <property type="match status" value="1"/>
</dbReference>
<evidence type="ECO:0000256" key="5">
    <source>
        <dbReference type="SAM" id="MobiDB-lite"/>
    </source>
</evidence>
<evidence type="ECO:0000256" key="1">
    <source>
        <dbReference type="ARBA" id="ARBA00023015"/>
    </source>
</evidence>
<dbReference type="GO" id="GO:0008270">
    <property type="term" value="F:zinc ion binding"/>
    <property type="evidence" value="ECO:0007669"/>
    <property type="project" value="InterPro"/>
</dbReference>
<dbReference type="PANTHER" id="PTHR47424">
    <property type="entry name" value="REGULATORY PROTEIN GAL4"/>
    <property type="match status" value="1"/>
</dbReference>
<dbReference type="RefSeq" id="XP_016225042.1">
    <property type="nucleotide sequence ID" value="XM_016369254.1"/>
</dbReference>
<dbReference type="PANTHER" id="PTHR47424:SF3">
    <property type="entry name" value="REGULATORY PROTEIN GAL4"/>
    <property type="match status" value="1"/>
</dbReference>
<evidence type="ECO:0000259" key="7">
    <source>
        <dbReference type="SMART" id="SM00906"/>
    </source>
</evidence>
<keyword evidence="4" id="KW-0539">Nucleus</keyword>
<dbReference type="EMBL" id="KN847522">
    <property type="protein sequence ID" value="KIV93468.1"/>
    <property type="molecule type" value="Genomic_DNA"/>
</dbReference>
<dbReference type="GeneID" id="27322525"/>
<keyword evidence="6" id="KW-1133">Transmembrane helix</keyword>
<evidence type="ECO:0000256" key="4">
    <source>
        <dbReference type="ARBA" id="ARBA00023242"/>
    </source>
</evidence>
<dbReference type="GO" id="GO:0005634">
    <property type="term" value="C:nucleus"/>
    <property type="evidence" value="ECO:0007669"/>
    <property type="project" value="TreeGrafter"/>
</dbReference>